<evidence type="ECO:0000313" key="2">
    <source>
        <dbReference type="EMBL" id="AWU73935.1"/>
    </source>
</evidence>
<dbReference type="RefSeq" id="XP_029319412.1">
    <property type="nucleotide sequence ID" value="XM_029463552.1"/>
</dbReference>
<keyword evidence="3" id="KW-1185">Reference proteome</keyword>
<dbReference type="GeneID" id="40381645"/>
<dbReference type="KEGG" id="pkz:C5L36_0A05315"/>
<feature type="transmembrane region" description="Helical" evidence="1">
    <location>
        <begin position="76"/>
        <end position="97"/>
    </location>
</feature>
<gene>
    <name evidence="2" type="ORF">C5L36_0A05315</name>
</gene>
<keyword evidence="1" id="KW-0812">Transmembrane</keyword>
<name>A0A2U9QY67_PICKU</name>
<organism evidence="2 3">
    <name type="scientific">Pichia kudriavzevii</name>
    <name type="common">Yeast</name>
    <name type="synonym">Issatchenkia orientalis</name>
    <dbReference type="NCBI Taxonomy" id="4909"/>
    <lineage>
        <taxon>Eukaryota</taxon>
        <taxon>Fungi</taxon>
        <taxon>Dikarya</taxon>
        <taxon>Ascomycota</taxon>
        <taxon>Saccharomycotina</taxon>
        <taxon>Pichiomycetes</taxon>
        <taxon>Pichiales</taxon>
        <taxon>Pichiaceae</taxon>
        <taxon>Pichia</taxon>
    </lineage>
</organism>
<proteinExistence type="predicted"/>
<dbReference type="AlphaFoldDB" id="A0A2U9QY67"/>
<evidence type="ECO:0000256" key="1">
    <source>
        <dbReference type="SAM" id="Phobius"/>
    </source>
</evidence>
<keyword evidence="1" id="KW-1133">Transmembrane helix</keyword>
<accession>A0A2U9QY67</accession>
<dbReference type="VEuPathDB" id="FungiDB:C5L36_0A05315"/>
<dbReference type="Proteomes" id="UP000249293">
    <property type="component" value="Chromosome 1"/>
</dbReference>
<reference evidence="2 3" key="1">
    <citation type="submission" date="2018-06" db="EMBL/GenBank/DDBJ databases">
        <title>Population genomics shows no distinction between pathogenic Candida krusei and environmental Pichia kudriavzevii: One species, four names.</title>
        <authorList>
            <person name="Douglass A.P."/>
            <person name="Offei B."/>
            <person name="Braun-Galleani S."/>
            <person name="Coughlan A.Y."/>
            <person name="Martos A."/>
            <person name="Ortiz-Merino R.A."/>
            <person name="Byrne K.P."/>
            <person name="Wolfe K.H."/>
        </authorList>
    </citation>
    <scope>NUCLEOTIDE SEQUENCE [LARGE SCALE GENOMIC DNA]</scope>
    <source>
        <strain evidence="2 3">CBS573</strain>
    </source>
</reference>
<feature type="transmembrane region" description="Helical" evidence="1">
    <location>
        <begin position="43"/>
        <end position="64"/>
    </location>
</feature>
<evidence type="ECO:0000313" key="3">
    <source>
        <dbReference type="Proteomes" id="UP000249293"/>
    </source>
</evidence>
<protein>
    <recommendedName>
        <fullName evidence="4">Dolichyl-diphosphooligosaccharide-protein glycosyltransferase subunit OST5</fullName>
    </recommendedName>
</protein>
<evidence type="ECO:0008006" key="4">
    <source>
        <dbReference type="Google" id="ProtNLM"/>
    </source>
</evidence>
<keyword evidence="1" id="KW-0472">Membrane</keyword>
<dbReference type="EMBL" id="CP028773">
    <property type="protein sequence ID" value="AWU73935.1"/>
    <property type="molecule type" value="Genomic_DNA"/>
</dbReference>
<sequence>MLYSELSPGAHTNSKMASFNELMSLYTSYSELTPSFTSSLNTFPLVVSVSFTLLLLLLTLSFSVESKSARKSMLNFIEYTVLSALTALSLSFTILFVSSHVGIYT</sequence>